<dbReference type="InterPro" id="IPR041685">
    <property type="entry name" value="AAA_GajA/Old/RecF-like"/>
</dbReference>
<protein>
    <submittedName>
        <fullName evidence="3">AAA family ATPase</fullName>
    </submittedName>
</protein>
<evidence type="ECO:0000313" key="3">
    <source>
        <dbReference type="EMBL" id="MEN2472866.1"/>
    </source>
</evidence>
<dbReference type="InterPro" id="IPR051396">
    <property type="entry name" value="Bact_Antivir_Def_Nuclease"/>
</dbReference>
<dbReference type="CDD" id="cd00267">
    <property type="entry name" value="ABC_ATPase"/>
    <property type="match status" value="1"/>
</dbReference>
<dbReference type="Pfam" id="PF13304">
    <property type="entry name" value="AAA_21"/>
    <property type="match status" value="1"/>
</dbReference>
<name>A0ABU9WLA5_9BURK</name>
<dbReference type="SUPFAM" id="SSF52540">
    <property type="entry name" value="P-loop containing nucleoside triphosphate hydrolases"/>
    <property type="match status" value="1"/>
</dbReference>
<keyword evidence="4" id="KW-1185">Reference proteome</keyword>
<dbReference type="EMBL" id="JBCPYA010000010">
    <property type="protein sequence ID" value="MEN2472866.1"/>
    <property type="molecule type" value="Genomic_DNA"/>
</dbReference>
<gene>
    <name evidence="3" type="ORF">VOI36_23430</name>
</gene>
<feature type="domain" description="Endonuclease GajA/Old nuclease/RecF-like AAA" evidence="1">
    <location>
        <begin position="5"/>
        <end position="119"/>
    </location>
</feature>
<reference evidence="3 4" key="1">
    <citation type="submission" date="2024-05" db="EMBL/GenBank/DDBJ databases">
        <title>Burkholderia sp. Nov. a novel bacteria isolated from rhizosphere soil of Camellia sinensis.</title>
        <authorList>
            <person name="Dong Y."/>
        </authorList>
    </citation>
    <scope>NUCLEOTIDE SEQUENCE [LARGE SCALE GENOMIC DNA]</scope>
    <source>
        <strain evidence="3 4">GS2Y</strain>
    </source>
</reference>
<dbReference type="InterPro" id="IPR003959">
    <property type="entry name" value="ATPase_AAA_core"/>
</dbReference>
<dbReference type="Gene3D" id="3.40.50.300">
    <property type="entry name" value="P-loop containing nucleotide triphosphate hydrolases"/>
    <property type="match status" value="2"/>
</dbReference>
<proteinExistence type="predicted"/>
<dbReference type="PANTHER" id="PTHR43581">
    <property type="entry name" value="ATP/GTP PHOSPHATASE"/>
    <property type="match status" value="1"/>
</dbReference>
<evidence type="ECO:0000313" key="4">
    <source>
        <dbReference type="Proteomes" id="UP001466933"/>
    </source>
</evidence>
<dbReference type="Pfam" id="PF13175">
    <property type="entry name" value="AAA_15"/>
    <property type="match status" value="1"/>
</dbReference>
<comment type="caution">
    <text evidence="3">The sequence shown here is derived from an EMBL/GenBank/DDBJ whole genome shotgun (WGS) entry which is preliminary data.</text>
</comment>
<dbReference type="InterPro" id="IPR027417">
    <property type="entry name" value="P-loop_NTPase"/>
</dbReference>
<dbReference type="Proteomes" id="UP001466933">
    <property type="component" value="Unassembled WGS sequence"/>
</dbReference>
<evidence type="ECO:0000259" key="2">
    <source>
        <dbReference type="Pfam" id="PF13304"/>
    </source>
</evidence>
<dbReference type="PANTHER" id="PTHR43581:SF4">
    <property type="entry name" value="ATP_GTP PHOSPHATASE"/>
    <property type="match status" value="1"/>
</dbReference>
<feature type="domain" description="ATPase AAA-type core" evidence="2">
    <location>
        <begin position="264"/>
        <end position="330"/>
    </location>
</feature>
<accession>A0ABU9WLA5</accession>
<organism evidence="3 4">
    <name type="scientific">Burkholderia theae</name>
    <dbReference type="NCBI Taxonomy" id="3143496"/>
    <lineage>
        <taxon>Bacteria</taxon>
        <taxon>Pseudomonadati</taxon>
        <taxon>Pseudomonadota</taxon>
        <taxon>Betaproteobacteria</taxon>
        <taxon>Burkholderiales</taxon>
        <taxon>Burkholderiaceae</taxon>
        <taxon>Burkholderia</taxon>
    </lineage>
</organism>
<sequence length="387" mass="43059">MGGNMLNSLYVGNFRALEDFEVKNLGRVNLIVGKNNSGKSTVLEALRIFSGNANRALLETIAVEHDEKSRLDGSEVIGADADLPFSAFFTGRCYPEDDETMIVIGEAKDDPDALRISHGFLREAEETVEVEGETITRTVRRPIHRKDALSLSEEAISRALFVRKSGKSFRIRFDFSGYRMRNSFSEIPIALPCGLVPTRFVTIDELSVEWDKVVLTEYESIVKEALTIISPDFVDLAFVDDNDSSSRRASKRYAKVRLSSSPMPVPLNSMGDGVVRVLQLILKAISAKGGILLIDEFENGLHFSVQEKVWGLLFRLASKLNIQIFATTHSWDCIESFANVAIEMKEEEGVLFRVGRSVRSGDQGRIIATAFDEAQLKNITQAAVEVR</sequence>
<evidence type="ECO:0000259" key="1">
    <source>
        <dbReference type="Pfam" id="PF13175"/>
    </source>
</evidence>
<dbReference type="RefSeq" id="WP_343493653.1">
    <property type="nucleotide sequence ID" value="NZ_JBCPYA010000010.1"/>
</dbReference>